<dbReference type="AlphaFoldDB" id="A0A834FPT2"/>
<evidence type="ECO:0000313" key="2">
    <source>
        <dbReference type="EMBL" id="KAF6738106.1"/>
    </source>
</evidence>
<dbReference type="EMBL" id="WKFB01000036">
    <property type="protein sequence ID" value="KAF6738106.1"/>
    <property type="molecule type" value="Genomic_DNA"/>
</dbReference>
<reference evidence="2" key="1">
    <citation type="journal article" name="BMC Genomics">
        <title>Long-read sequencing and de novo genome assembly of marine medaka (Oryzias melastigma).</title>
        <authorList>
            <person name="Liang P."/>
            <person name="Saqib H.S.A."/>
            <person name="Ni X."/>
            <person name="Shen Y."/>
        </authorList>
    </citation>
    <scope>NUCLEOTIDE SEQUENCE</scope>
    <source>
        <strain evidence="2">Bigg-433</strain>
    </source>
</reference>
<evidence type="ECO:0000313" key="3">
    <source>
        <dbReference type="Proteomes" id="UP000646548"/>
    </source>
</evidence>
<protein>
    <submittedName>
        <fullName evidence="2">Uncharacterized protein</fullName>
    </submittedName>
</protein>
<evidence type="ECO:0000256" key="1">
    <source>
        <dbReference type="SAM" id="MobiDB-lite"/>
    </source>
</evidence>
<sequence>MPSPAFFAITSYTELECHGQSQEEWYLGCPSGSAVLEWRMLPVCHYLYDRLGETGNLGPATRLRDGQAAAANEEGPKHPEMWAEK</sequence>
<name>A0A834FPT2_ORYME</name>
<feature type="region of interest" description="Disordered" evidence="1">
    <location>
        <begin position="59"/>
        <end position="85"/>
    </location>
</feature>
<accession>A0A834FPT2</accession>
<dbReference type="Proteomes" id="UP000646548">
    <property type="component" value="Unassembled WGS sequence"/>
</dbReference>
<organism evidence="2 3">
    <name type="scientific">Oryzias melastigma</name>
    <name type="common">Marine medaka</name>
    <dbReference type="NCBI Taxonomy" id="30732"/>
    <lineage>
        <taxon>Eukaryota</taxon>
        <taxon>Metazoa</taxon>
        <taxon>Chordata</taxon>
        <taxon>Craniata</taxon>
        <taxon>Vertebrata</taxon>
        <taxon>Euteleostomi</taxon>
        <taxon>Actinopterygii</taxon>
        <taxon>Neopterygii</taxon>
        <taxon>Teleostei</taxon>
        <taxon>Neoteleostei</taxon>
        <taxon>Acanthomorphata</taxon>
        <taxon>Ovalentaria</taxon>
        <taxon>Atherinomorphae</taxon>
        <taxon>Beloniformes</taxon>
        <taxon>Adrianichthyidae</taxon>
        <taxon>Oryziinae</taxon>
        <taxon>Oryzias</taxon>
    </lineage>
</organism>
<proteinExistence type="predicted"/>
<gene>
    <name evidence="2" type="ORF">FQA47_007796</name>
</gene>
<feature type="compositionally biased region" description="Basic and acidic residues" evidence="1">
    <location>
        <begin position="74"/>
        <end position="85"/>
    </location>
</feature>
<comment type="caution">
    <text evidence="2">The sequence shown here is derived from an EMBL/GenBank/DDBJ whole genome shotgun (WGS) entry which is preliminary data.</text>
</comment>